<gene>
    <name evidence="1" type="ORF">MHEC_09410</name>
</gene>
<dbReference type="InterPro" id="IPR023393">
    <property type="entry name" value="START-like_dom_sf"/>
</dbReference>
<dbReference type="Proteomes" id="UP000595446">
    <property type="component" value="Chromosome"/>
</dbReference>
<dbReference type="Gene3D" id="3.30.530.20">
    <property type="match status" value="1"/>
</dbReference>
<keyword evidence="2" id="KW-1185">Reference proteome</keyword>
<dbReference type="SUPFAM" id="SSF55961">
    <property type="entry name" value="Bet v1-like"/>
    <property type="match status" value="1"/>
</dbReference>
<protein>
    <recommendedName>
        <fullName evidence="3">Cyclase</fullName>
    </recommendedName>
</protein>
<accession>A0A7R7TT07</accession>
<dbReference type="PANTHER" id="PTHR39683:SF4">
    <property type="entry name" value="COENZYME Q-BINDING PROTEIN COQ10 START DOMAIN-CONTAINING PROTEIN"/>
    <property type="match status" value="1"/>
</dbReference>
<dbReference type="EMBL" id="AP024237">
    <property type="protein sequence ID" value="BCO34508.1"/>
    <property type="molecule type" value="Genomic_DNA"/>
</dbReference>
<evidence type="ECO:0008006" key="3">
    <source>
        <dbReference type="Google" id="ProtNLM"/>
    </source>
</evidence>
<reference evidence="1 2" key="1">
    <citation type="submission" date="2020-12" db="EMBL/GenBank/DDBJ databases">
        <title>Complete genome sequence of Mycobacterium heckeshornense JCM 15655T, closely related to a pathogenic non-tuberculous mycobacterial species Mycobacterium xenopi.</title>
        <authorList>
            <person name="Yoshida M."/>
            <person name="Fukano H."/>
            <person name="Asakura T."/>
            <person name="Suzuki M."/>
            <person name="Hoshino Y."/>
        </authorList>
    </citation>
    <scope>NUCLEOTIDE SEQUENCE [LARGE SCALE GENOMIC DNA]</scope>
    <source>
        <strain evidence="1 2">JCM 15655</strain>
    </source>
</reference>
<sequence length="152" mass="16850">MVRAMAIRETREVVIEATPGEILDVIADLESLPEWSSAHQSSEVVERRDDGRPKVARMKVRAAGITDEQVVAYTWGEGIVSWTLVSASQQRSQDAVYTLTPEGDKTRVKFEITVDPTVPLPGFLLKRTIKAVMDTSTEGLRKRVLSVKKGRG</sequence>
<dbReference type="CDD" id="cd07819">
    <property type="entry name" value="SRPBCC_2"/>
    <property type="match status" value="1"/>
</dbReference>
<dbReference type="Pfam" id="PF10604">
    <property type="entry name" value="Polyketide_cyc2"/>
    <property type="match status" value="1"/>
</dbReference>
<dbReference type="AlphaFoldDB" id="A0A7R7TT07"/>
<organism evidence="1 2">
    <name type="scientific">Mycobacterium heckeshornense</name>
    <dbReference type="NCBI Taxonomy" id="110505"/>
    <lineage>
        <taxon>Bacteria</taxon>
        <taxon>Bacillati</taxon>
        <taxon>Actinomycetota</taxon>
        <taxon>Actinomycetes</taxon>
        <taxon>Mycobacteriales</taxon>
        <taxon>Mycobacteriaceae</taxon>
        <taxon>Mycobacterium</taxon>
    </lineage>
</organism>
<evidence type="ECO:0000313" key="2">
    <source>
        <dbReference type="Proteomes" id="UP000595446"/>
    </source>
</evidence>
<dbReference type="PANTHER" id="PTHR39683">
    <property type="entry name" value="CONSERVED PROTEIN TB16.3"/>
    <property type="match status" value="1"/>
</dbReference>
<name>A0A7R7TT07_9MYCO</name>
<proteinExistence type="predicted"/>
<evidence type="ECO:0000313" key="1">
    <source>
        <dbReference type="EMBL" id="BCO34508.1"/>
    </source>
</evidence>
<dbReference type="InterPro" id="IPR019587">
    <property type="entry name" value="Polyketide_cyclase/dehydratase"/>
</dbReference>